<dbReference type="PANTHER" id="PTHR43969:SF9">
    <property type="entry name" value="GLUTATHIONE S TRANSFERASE D10, ISOFORM A-RELATED"/>
    <property type="match status" value="1"/>
</dbReference>
<dbReference type="PANTHER" id="PTHR43969">
    <property type="entry name" value="GLUTATHIONE S TRANSFERASE D10, ISOFORM A-RELATED"/>
    <property type="match status" value="1"/>
</dbReference>
<dbReference type="InterPro" id="IPR010987">
    <property type="entry name" value="Glutathione-S-Trfase_C-like"/>
</dbReference>
<dbReference type="InterPro" id="IPR004046">
    <property type="entry name" value="GST_C"/>
</dbReference>
<dbReference type="InterPro" id="IPR004045">
    <property type="entry name" value="Glutathione_S-Trfase_N"/>
</dbReference>
<dbReference type="CDD" id="cd03177">
    <property type="entry name" value="GST_C_Delta_Epsilon"/>
    <property type="match status" value="2"/>
</dbReference>
<dbReference type="SUPFAM" id="SSF52833">
    <property type="entry name" value="Thioredoxin-like"/>
    <property type="match status" value="1"/>
</dbReference>
<dbReference type="SFLD" id="SFLDS00019">
    <property type="entry name" value="Glutathione_Transferase_(cytos"/>
    <property type="match status" value="1"/>
</dbReference>
<dbReference type="EMBL" id="OD564701">
    <property type="protein sequence ID" value="CAD7439499.1"/>
    <property type="molecule type" value="Genomic_DNA"/>
</dbReference>
<comment type="subunit">
    <text evidence="1">Homodimer.</text>
</comment>
<evidence type="ECO:0000313" key="4">
    <source>
        <dbReference type="EMBL" id="CAD7439499.1"/>
    </source>
</evidence>
<dbReference type="GO" id="GO:0004364">
    <property type="term" value="F:glutathione transferase activity"/>
    <property type="evidence" value="ECO:0007669"/>
    <property type="project" value="TreeGrafter"/>
</dbReference>
<dbReference type="Pfam" id="PF00043">
    <property type="entry name" value="GST_C"/>
    <property type="match status" value="1"/>
</dbReference>
<dbReference type="PROSITE" id="PS50405">
    <property type="entry name" value="GST_CTER"/>
    <property type="match status" value="2"/>
</dbReference>
<protein>
    <recommendedName>
        <fullName evidence="5">Glutathione S-transferase</fullName>
    </recommendedName>
</protein>
<evidence type="ECO:0008006" key="5">
    <source>
        <dbReference type="Google" id="ProtNLM"/>
    </source>
</evidence>
<dbReference type="Gene3D" id="3.40.30.10">
    <property type="entry name" value="Glutaredoxin"/>
    <property type="match status" value="1"/>
</dbReference>
<dbReference type="InterPro" id="IPR040079">
    <property type="entry name" value="Glutathione_S-Trfase"/>
</dbReference>
<proteinExistence type="predicted"/>
<sequence length="359" mass="40812">MERNKTAPLLYYYLLSPPCRAVLLLAKALGVQLNLKVINILEGEQFSDEYLKVSLKGPLHDQSVFTTIPNTVNLGILNPQHTIPTLVDDGIVLTESRAILGYLVDKYAKDDSLYPKDTTKRALVNQKLYFDMELFGRFLIYFKPILFSGDPPDSADLEKIKESLGFLDQFLVGLSWSAGEDITIADYALIATVSNVQVCHNYQIRAIMGYLVDQYAKDDSLYPKDPKKRALVNQRLYFDIGTLYESFLKYWDSLFLQQKIDVKVVLAKIEGAVRFLNSFLEGHKWVAGDNLTIADYALLVSVTNAEEIGIDLKKFPNVSKWFSDVKSEVHYTEEVEECAKKITSIIERLAKKQINQQKN</sequence>
<feature type="domain" description="GST N-terminal" evidence="2">
    <location>
        <begin position="6"/>
        <end position="111"/>
    </location>
</feature>
<feature type="domain" description="GST C-terminal" evidence="3">
    <location>
        <begin position="225"/>
        <end position="353"/>
    </location>
</feature>
<dbReference type="FunFam" id="1.20.1050.10:FF:000007">
    <property type="entry name" value="Glutathione S-transferase 1-1"/>
    <property type="match status" value="2"/>
</dbReference>
<dbReference type="GO" id="GO:0006749">
    <property type="term" value="P:glutathione metabolic process"/>
    <property type="evidence" value="ECO:0007669"/>
    <property type="project" value="TreeGrafter"/>
</dbReference>
<gene>
    <name evidence="4" type="ORF">TBIB3V08_LOCUS2061</name>
</gene>
<dbReference type="InterPro" id="IPR036282">
    <property type="entry name" value="Glutathione-S-Trfase_C_sf"/>
</dbReference>
<dbReference type="SUPFAM" id="SSF47616">
    <property type="entry name" value="GST C-terminal domain-like"/>
    <property type="match status" value="2"/>
</dbReference>
<dbReference type="AlphaFoldDB" id="A0A7R9EQG5"/>
<dbReference type="CDD" id="cd03045">
    <property type="entry name" value="GST_N_Delta_Epsilon"/>
    <property type="match status" value="1"/>
</dbReference>
<reference evidence="4" key="1">
    <citation type="submission" date="2020-11" db="EMBL/GenBank/DDBJ databases">
        <authorList>
            <person name="Tran Van P."/>
        </authorList>
    </citation>
    <scope>NUCLEOTIDE SEQUENCE</scope>
</reference>
<dbReference type="Pfam" id="PF13409">
    <property type="entry name" value="GST_N_2"/>
    <property type="match status" value="1"/>
</dbReference>
<dbReference type="PROSITE" id="PS50404">
    <property type="entry name" value="GST_NTER"/>
    <property type="match status" value="1"/>
</dbReference>
<name>A0A7R9EQG5_9NEOP</name>
<accession>A0A7R9EQG5</accession>
<feature type="domain" description="GST C-terminal" evidence="3">
    <location>
        <begin position="117"/>
        <end position="215"/>
    </location>
</feature>
<evidence type="ECO:0000256" key="1">
    <source>
        <dbReference type="ARBA" id="ARBA00011738"/>
    </source>
</evidence>
<evidence type="ECO:0000259" key="2">
    <source>
        <dbReference type="PROSITE" id="PS50404"/>
    </source>
</evidence>
<organism evidence="4">
    <name type="scientific">Timema bartmani</name>
    <dbReference type="NCBI Taxonomy" id="61472"/>
    <lineage>
        <taxon>Eukaryota</taxon>
        <taxon>Metazoa</taxon>
        <taxon>Ecdysozoa</taxon>
        <taxon>Arthropoda</taxon>
        <taxon>Hexapoda</taxon>
        <taxon>Insecta</taxon>
        <taxon>Pterygota</taxon>
        <taxon>Neoptera</taxon>
        <taxon>Polyneoptera</taxon>
        <taxon>Phasmatodea</taxon>
        <taxon>Timematodea</taxon>
        <taxon>Timematoidea</taxon>
        <taxon>Timematidae</taxon>
        <taxon>Timema</taxon>
    </lineage>
</organism>
<evidence type="ECO:0000259" key="3">
    <source>
        <dbReference type="PROSITE" id="PS50405"/>
    </source>
</evidence>
<dbReference type="Gene3D" id="1.20.1050.10">
    <property type="match status" value="2"/>
</dbReference>
<dbReference type="InterPro" id="IPR036249">
    <property type="entry name" value="Thioredoxin-like_sf"/>
</dbReference>